<dbReference type="Gene3D" id="3.30.70.1320">
    <property type="entry name" value="Multidrug efflux transporter AcrB pore domain like"/>
    <property type="match status" value="1"/>
</dbReference>
<feature type="transmembrane region" description="Helical" evidence="2">
    <location>
        <begin position="1091"/>
        <end position="1110"/>
    </location>
</feature>
<feature type="transmembrane region" description="Helical" evidence="2">
    <location>
        <begin position="425"/>
        <end position="445"/>
    </location>
</feature>
<comment type="caution">
    <text evidence="3">The sequence shown here is derived from an EMBL/GenBank/DDBJ whole genome shotgun (WGS) entry which is preliminary data.</text>
</comment>
<evidence type="ECO:0000256" key="2">
    <source>
        <dbReference type="SAM" id="Phobius"/>
    </source>
</evidence>
<reference evidence="3 4" key="1">
    <citation type="submission" date="2019-03" db="EMBL/GenBank/DDBJ databases">
        <title>Genomic analyses of the natural microbiome of Caenorhabditis elegans.</title>
        <authorList>
            <person name="Samuel B."/>
        </authorList>
    </citation>
    <scope>NUCLEOTIDE SEQUENCE [LARGE SCALE GENOMIC DNA]</scope>
    <source>
        <strain evidence="3 4">JUb18</strain>
    </source>
</reference>
<dbReference type="SUPFAM" id="SSF82693">
    <property type="entry name" value="Multidrug efflux transporter AcrB pore domain, PN1, PN2, PC1 and PC2 subdomains"/>
    <property type="match status" value="2"/>
</dbReference>
<feature type="transmembrane region" description="Helical" evidence="2">
    <location>
        <begin position="12"/>
        <end position="30"/>
    </location>
</feature>
<dbReference type="InterPro" id="IPR001036">
    <property type="entry name" value="Acrflvin-R"/>
</dbReference>
<dbReference type="GO" id="GO:0042910">
    <property type="term" value="F:xenobiotic transmembrane transporter activity"/>
    <property type="evidence" value="ECO:0007669"/>
    <property type="project" value="TreeGrafter"/>
</dbReference>
<name>A0A4R6S3P2_9MICO</name>
<keyword evidence="4" id="KW-1185">Reference proteome</keyword>
<feature type="transmembrane region" description="Helical" evidence="2">
    <location>
        <begin position="354"/>
        <end position="374"/>
    </location>
</feature>
<dbReference type="Proteomes" id="UP000295601">
    <property type="component" value="Unassembled WGS sequence"/>
</dbReference>
<dbReference type="Gene3D" id="3.30.2090.10">
    <property type="entry name" value="Multidrug efflux transporter AcrB TolC docking domain, DN and DC subdomains"/>
    <property type="match status" value="3"/>
</dbReference>
<dbReference type="RefSeq" id="WP_133616380.1">
    <property type="nucleotide sequence ID" value="NZ_SNYA01000003.1"/>
</dbReference>
<dbReference type="EMBL" id="SNYA01000003">
    <property type="protein sequence ID" value="TDP93326.1"/>
    <property type="molecule type" value="Genomic_DNA"/>
</dbReference>
<dbReference type="GO" id="GO:0005886">
    <property type="term" value="C:plasma membrane"/>
    <property type="evidence" value="ECO:0007669"/>
    <property type="project" value="TreeGrafter"/>
</dbReference>
<dbReference type="OrthoDB" id="3306666at2"/>
<keyword evidence="2" id="KW-1133">Transmembrane helix</keyword>
<feature type="transmembrane region" description="Helical" evidence="2">
    <location>
        <begin position="457"/>
        <end position="484"/>
    </location>
</feature>
<sequence>MSFLTRTSLMNRLIVGLITLAIAVLGIFSMNSLKQELMPSMQVPMAMVSVQSPGLAPEELSRLVTEPTEQAVGAVPGITKVSSTTSAGDATVMVEWPFDGDKETLAKLRSAAEALKPTFPQGTEITVFSGGADDMPAMMLSAASEDDPGTLGDALNQTVIPALQGVPGVQKVTLEGREELRIMIDLRPADVTRLKVDPTQIPGVLEAHGAALPAGEAEAPEGALAVTVGGALTSVEEVAALPIAVENGVVKLSDFADVKTEAQPTESISRVNGNPALTLQVKPGQGANVIDISHGVNEELDRLAPTINAEFITIFDQAPFIEQSIEDLSVEGGLGLLFAVLVILAFLGSWRSTIIAAISIPLSLLITLTGLLWSGNTLNILTLGALTIAIGRVVDDSIVVIENITRRKGAGHLTIEGVVASVKQVAGAITASTLTTVAVFLPIAFVSGIAGQLFRPFAITVSIALIASLVVALTIVPVLAYWFIRGKERRGAPSAPNAEAAATPGGSAVLASSHPAGTADAVHTSELAQPTPGDDTVELARPVPATSAVSAVSDGPVTGSTPAAGTVRIQDGGEHSDLDEIHTAPDRLQRAIMPALNATRRHPVITLVTSALILVGTLGMTSMLQTDFLGSSGNESLQLTQSPKETTADELVAVAEPVEAALGKVPGVRDVITNIPVSVAGAPSTISYDVQLEENADVETVNAAVQKALDGLTDAEEIQILTQDAFVDAGGSGIALQIRGNDPAALREASDLLEKQLADESGVQSVKSELAGEQPIVRVKLNELQAANIGFSPATVAQAVQEALEGKNVGRIMLEGRDRDIIVRTPGTERTAEQLGEILLPVTPVQTAQAQKIAADALKAKGEEEAAEAERKQDAELAQQINDAVAQRAEMAAQVGPLNEQLAQLSAAPIVAGPPLSPEDDAMARAVQERMEQLAALQGAIASAQGGVEGIDEQITSLRDMQNQTAEGRAKAAEAEAEQKAAAEITGSAIPLSAIAEVKQELTAPVITRADGERQVALTVTPEKGQLEAATAAIDRAIATTELPAGVSFELGGASAQQDDAFGQLGLAMLAAIALVLLVMVATFRSFRGPFVLLVSIPFAATGAILGLLLTNTPLGLPALIGLLMLIGIVVTNAIVLMDLVNRLRSAGADLDEAVEHGTRLRLRPILMTAAATIFALVPMSLGLTGGGVFISKPLAIVVIGGLISSTLLTLILVPILYTLVERRREKKLAKRATRRERREERRAERAETRETQRQLAGKGEARTPKPKRDPKPPREPKPKRKSKRGEPEPPTEFTELA</sequence>
<dbReference type="Gene3D" id="1.20.1640.10">
    <property type="entry name" value="Multidrug efflux transporter AcrB transmembrane domain"/>
    <property type="match status" value="2"/>
</dbReference>
<feature type="compositionally biased region" description="Low complexity" evidence="1">
    <location>
        <begin position="493"/>
        <end position="506"/>
    </location>
</feature>
<dbReference type="Gene3D" id="3.30.70.1440">
    <property type="entry name" value="Multidrug efflux transporter AcrB pore domain"/>
    <property type="match status" value="1"/>
</dbReference>
<feature type="compositionally biased region" description="Basic and acidic residues" evidence="1">
    <location>
        <begin position="1260"/>
        <end position="1277"/>
    </location>
</feature>
<feature type="region of interest" description="Disordered" evidence="1">
    <location>
        <begin position="1228"/>
        <end position="1298"/>
    </location>
</feature>
<evidence type="ECO:0000313" key="4">
    <source>
        <dbReference type="Proteomes" id="UP000295601"/>
    </source>
</evidence>
<feature type="transmembrane region" description="Helical" evidence="2">
    <location>
        <begin position="328"/>
        <end position="347"/>
    </location>
</feature>
<keyword evidence="2" id="KW-0812">Transmembrane</keyword>
<dbReference type="SUPFAM" id="SSF82714">
    <property type="entry name" value="Multidrug efflux transporter AcrB TolC docking domain, DN and DC subdomains"/>
    <property type="match status" value="2"/>
</dbReference>
<dbReference type="InterPro" id="IPR027463">
    <property type="entry name" value="AcrB_DN_DC_subdom"/>
</dbReference>
<dbReference type="PANTHER" id="PTHR32063">
    <property type="match status" value="1"/>
</dbReference>
<feature type="transmembrane region" description="Helical" evidence="2">
    <location>
        <begin position="1065"/>
        <end position="1084"/>
    </location>
</feature>
<dbReference type="Gene3D" id="3.30.70.1430">
    <property type="entry name" value="Multidrug efflux transporter AcrB pore domain"/>
    <property type="match status" value="1"/>
</dbReference>
<feature type="region of interest" description="Disordered" evidence="1">
    <location>
        <begin position="493"/>
        <end position="515"/>
    </location>
</feature>
<evidence type="ECO:0000313" key="3">
    <source>
        <dbReference type="EMBL" id="TDP93326.1"/>
    </source>
</evidence>
<dbReference type="Pfam" id="PF00873">
    <property type="entry name" value="ACR_tran"/>
    <property type="match status" value="3"/>
</dbReference>
<feature type="transmembrane region" description="Helical" evidence="2">
    <location>
        <begin position="1116"/>
        <end position="1137"/>
    </location>
</feature>
<proteinExistence type="predicted"/>
<gene>
    <name evidence="3" type="ORF">EDF62_1305</name>
</gene>
<dbReference type="PANTHER" id="PTHR32063:SF0">
    <property type="entry name" value="SWARMING MOTILITY PROTEIN SWRC"/>
    <property type="match status" value="1"/>
</dbReference>
<feature type="compositionally biased region" description="Basic and acidic residues" evidence="1">
    <location>
        <begin position="1237"/>
        <end position="1253"/>
    </location>
</feature>
<feature type="transmembrane region" description="Helical" evidence="2">
    <location>
        <begin position="1166"/>
        <end position="1191"/>
    </location>
</feature>
<accession>A0A4R6S3P2</accession>
<keyword evidence="2" id="KW-0472">Membrane</keyword>
<organism evidence="3 4">
    <name type="scientific">Leucobacter luti</name>
    <dbReference type="NCBI Taxonomy" id="340320"/>
    <lineage>
        <taxon>Bacteria</taxon>
        <taxon>Bacillati</taxon>
        <taxon>Actinomycetota</taxon>
        <taxon>Actinomycetes</taxon>
        <taxon>Micrococcales</taxon>
        <taxon>Microbacteriaceae</taxon>
        <taxon>Leucobacter</taxon>
    </lineage>
</organism>
<feature type="transmembrane region" description="Helical" evidence="2">
    <location>
        <begin position="1197"/>
        <end position="1221"/>
    </location>
</feature>
<feature type="region of interest" description="Disordered" evidence="1">
    <location>
        <begin position="548"/>
        <end position="579"/>
    </location>
</feature>
<protein>
    <submittedName>
        <fullName evidence="3">HAE1 family hydrophobic/amphiphilic exporter-1</fullName>
    </submittedName>
</protein>
<dbReference type="SUPFAM" id="SSF82866">
    <property type="entry name" value="Multidrug efflux transporter AcrB transmembrane domain"/>
    <property type="match status" value="2"/>
</dbReference>
<evidence type="ECO:0000256" key="1">
    <source>
        <dbReference type="SAM" id="MobiDB-lite"/>
    </source>
</evidence>
<dbReference type="PRINTS" id="PR00702">
    <property type="entry name" value="ACRIFLAVINRP"/>
</dbReference>